<evidence type="ECO:0000313" key="4">
    <source>
        <dbReference type="EMBL" id="CAL2103957.1"/>
    </source>
</evidence>
<evidence type="ECO:0000256" key="2">
    <source>
        <dbReference type="ARBA" id="ARBA00024200"/>
    </source>
</evidence>
<dbReference type="PANTHER" id="PTHR33359">
    <property type="entry name" value="MOLYBDOPTERIN SYNTHASE SULFUR CARRIER SUBUNIT"/>
    <property type="match status" value="1"/>
</dbReference>
<gene>
    <name evidence="4" type="ORF">T190423A01A_50205</name>
</gene>
<keyword evidence="5" id="KW-1185">Reference proteome</keyword>
<evidence type="ECO:0000313" key="5">
    <source>
        <dbReference type="Proteomes" id="UP001497527"/>
    </source>
</evidence>
<reference evidence="4 5" key="1">
    <citation type="submission" date="2024-05" db="EMBL/GenBank/DDBJ databases">
        <authorList>
            <person name="Duchaud E."/>
        </authorList>
    </citation>
    <scope>NUCLEOTIDE SEQUENCE [LARGE SCALE GENOMIC DNA]</scope>
    <source>
        <strain evidence="4">Ena-SAMPLE-TAB-13-05-2024-13:56:06:370-140308</strain>
    </source>
</reference>
<dbReference type="Gene3D" id="3.10.20.30">
    <property type="match status" value="1"/>
</dbReference>
<protein>
    <recommendedName>
        <fullName evidence="3">Molybdopterin synthase sulfur carrier subunit</fullName>
    </recommendedName>
</protein>
<dbReference type="SUPFAM" id="SSF54285">
    <property type="entry name" value="MoaD/ThiS"/>
    <property type="match status" value="1"/>
</dbReference>
<organism evidence="4 5">
    <name type="scientific">Tenacibaculum polynesiense</name>
    <dbReference type="NCBI Taxonomy" id="3137857"/>
    <lineage>
        <taxon>Bacteria</taxon>
        <taxon>Pseudomonadati</taxon>
        <taxon>Bacteroidota</taxon>
        <taxon>Flavobacteriia</taxon>
        <taxon>Flavobacteriales</taxon>
        <taxon>Flavobacteriaceae</taxon>
        <taxon>Tenacibaculum</taxon>
    </lineage>
</organism>
<evidence type="ECO:0000256" key="3">
    <source>
        <dbReference type="ARBA" id="ARBA00024247"/>
    </source>
</evidence>
<evidence type="ECO:0000256" key="1">
    <source>
        <dbReference type="ARBA" id="ARBA00022741"/>
    </source>
</evidence>
<dbReference type="CDD" id="cd00754">
    <property type="entry name" value="Ubl_MoaD"/>
    <property type="match status" value="1"/>
</dbReference>
<dbReference type="RefSeq" id="WP_348718080.1">
    <property type="nucleotide sequence ID" value="NZ_CAXJIO010000014.1"/>
</dbReference>
<dbReference type="EMBL" id="CAXJIO010000014">
    <property type="protein sequence ID" value="CAL2103957.1"/>
    <property type="molecule type" value="Genomic_DNA"/>
</dbReference>
<dbReference type="InterPro" id="IPR012675">
    <property type="entry name" value="Beta-grasp_dom_sf"/>
</dbReference>
<comment type="caution">
    <text evidence="4">The sequence shown here is derived from an EMBL/GenBank/DDBJ whole genome shotgun (WGS) entry which is preliminary data.</text>
</comment>
<name>A0ABM9PEB7_9FLAO</name>
<dbReference type="PANTHER" id="PTHR33359:SF1">
    <property type="entry name" value="MOLYBDOPTERIN SYNTHASE SULFUR CARRIER SUBUNIT"/>
    <property type="match status" value="1"/>
</dbReference>
<proteinExistence type="inferred from homology"/>
<sequence length="80" mass="8533">MNITLLLFGAATDLLGTSEITLEVPNNTNIASFKTFLNEQFSTLSQLNSYAIAVNEAYANDTVLLKENDVVAIIPPVSGG</sequence>
<dbReference type="InterPro" id="IPR016155">
    <property type="entry name" value="Mopterin_synth/thiamin_S_b"/>
</dbReference>
<dbReference type="Proteomes" id="UP001497527">
    <property type="component" value="Unassembled WGS sequence"/>
</dbReference>
<dbReference type="Pfam" id="PF02597">
    <property type="entry name" value="ThiS"/>
    <property type="match status" value="1"/>
</dbReference>
<keyword evidence="1" id="KW-0547">Nucleotide-binding</keyword>
<dbReference type="InterPro" id="IPR003749">
    <property type="entry name" value="ThiS/MoaD-like"/>
</dbReference>
<accession>A0ABM9PEB7</accession>
<comment type="similarity">
    <text evidence="2">Belongs to the MoaD family.</text>
</comment>
<dbReference type="InterPro" id="IPR044672">
    <property type="entry name" value="MOCS2A"/>
</dbReference>